<dbReference type="Proteomes" id="UP000664169">
    <property type="component" value="Unassembled WGS sequence"/>
</dbReference>
<evidence type="ECO:0000256" key="2">
    <source>
        <dbReference type="ARBA" id="ARBA00008664"/>
    </source>
</evidence>
<dbReference type="PANTHER" id="PTHR18896:SF76">
    <property type="entry name" value="PHOSPHOLIPASE"/>
    <property type="match status" value="1"/>
</dbReference>
<dbReference type="InterPro" id="IPR016555">
    <property type="entry name" value="PLipase_D_euk"/>
</dbReference>
<feature type="region of interest" description="Disordered" evidence="8">
    <location>
        <begin position="505"/>
        <end position="564"/>
    </location>
</feature>
<sequence length="1690" mass="190896">MDLEIEPAGKVDTQADEEKGTTNGVTFKAIVQQASPIHSSYPTLSASPSSSIRKGSVPVQQSNRLRPDTLISNSSPTSPVRSYSRPLSSDDEAFPRRRSVQFARKVDLASPTDGTAESPAGFVELLKDRRGVSLISKLKAITSSSTSNGHARSPSGHTVGHDSIDERFNVFTPDSEFVHSAQSTDYITPHQSDADSDDSETAESAADATRARRRRKSRRPQDGGVQTAPATPKTPFEAERPHLFSWHSSTSGGERRRGFLRRRATMDDIRNSHEDAIGGEGQQRANEGESRSRRADLLRSMSYSRFKAAAHQRSGSDNARPGTFRRAFTGIRDRHDGEPSPWRARGDRTASLSAAKWRQIKAGLRLIGRQRKAQTTIDHAKSAELLAELSAGTPAALMLASMFLRDEHGNRRVPILLEQVKVRIHDAREGEQGGRQTWFRVELEYGNGLTRMKWVIHRHFLDFANLHTRLKVQRQAQKIKSLRTDDPRGKVPRFPRQSFPWLRGIAGTGVSDSEGEDEAEDTERAETSGADRADRPLAKARKSFQNMGRKLSVPGTPGINGEGPLVYSDARKERQELKTRENLEKYLQQTIRYVMFGPESNRLCRFLEISALGVRLAAEDSYHGKEGYLRIITGKGVDFRRTLLSASTFKDRHDSKWFLVRHSYIVCVDSPEAMNIYDVFLLDSDFKLELRKDQSKGAKAKSKALRHHLIKLNNSERKLKLLVQHERQLDQWYSSINQMIDSSPWSKKNRFDSFAPVRTNVFAQWLVDGRDYMWNVSRAISMAKDVIYIHDWWLSPELYMRRPACISKKWRLDRLLQRKAREGVKIFVIVYRNINSAIPIDSEYTKFSLLDLDSNVFVQRSPNQIRQGTFFWAHHEKVCIVDHMVAFVGGIDLCFGRWDTPQHEVADDKLTGFEDTDTPRNADNCQLWPGKDYSNPRVQDFFALDKPYEEMYNRSKTARMPWHDISMQVVGQPARDLTRHFVQRWNYILRQRKPSRPTPFLLPPPELNAKDLEALGLNGTCEVQMLRSCGMWSMGTPNRTEHSIMTAYTLAIQKSDHFVYIENQFFISTCEMDNTRIENTIGEALVERIIRADQQGENWRAVIVIPLMPGFQNTVDSPDGTSIRLIMQCQYRSICRGESSIFGRLRAAGINPDKYIKFFSLRSWGKIGHNKVLTTEQLYIHAKCMVVDDKIAIIGSANINERSMLGNRDSECAAIVRDTDMIWSTMGGQPYLVGRFPHTLRMRLMREHLGIDVDAIMHEEFMKQASAEETEEGLENLENSEANGSDETSDAARLAEKAKRELLLRTESLKSFNATADEDQGDSPHLQSGKRLTKDPRVTGNLAHRQDVEGHGIDRMLDLPSMTTRPRSSSALSKNSTNSKNRLEPQLSNVQSNGDLPPTHPIRMSTYDLGLPQVSQLPALPKTDDTDIGGPPIQRVLDQSSESHPLLANMKRPEISQDCMRDPLAEGFYNEIWDTVAQNNTAIFRAVFRCQPDDEVTRWAEYKAYAAYAERFNQSQGGSTSKTPDAQDRPATSGPPGSGPLNQLQHLTSPVGEKVTDLHEKVKDRLHPVSRQSEAHIGGTVEDWAADATAENAQRSKPNISEKDSAIDEKAALAQQISNENDVTVNNSQDNGVGLTQTNETLPQTKREHKGAWQKRNFSASDDVMSREDALNLLEHVQGHLIIWPYEWQV</sequence>
<dbReference type="InterPro" id="IPR015679">
    <property type="entry name" value="PLipase_D_fam"/>
</dbReference>
<dbReference type="CDD" id="cd09141">
    <property type="entry name" value="PLDc_vPLD1_2_yPLD_like_2"/>
    <property type="match status" value="1"/>
</dbReference>
<proteinExistence type="inferred from homology"/>
<keyword evidence="5 7" id="KW-0442">Lipid degradation</keyword>
<evidence type="ECO:0000259" key="9">
    <source>
        <dbReference type="PROSITE" id="PS50035"/>
    </source>
</evidence>
<feature type="compositionally biased region" description="Low complexity" evidence="8">
    <location>
        <begin position="1276"/>
        <end position="1285"/>
    </location>
</feature>
<feature type="compositionally biased region" description="Basic and acidic residues" evidence="8">
    <location>
        <begin position="1344"/>
        <end position="1357"/>
    </location>
</feature>
<dbReference type="PROSITE" id="PS50035">
    <property type="entry name" value="PLD"/>
    <property type="match status" value="2"/>
</dbReference>
<dbReference type="OrthoDB" id="14911at2759"/>
<keyword evidence="3" id="KW-0677">Repeat</keyword>
<dbReference type="SUPFAM" id="SSF64268">
    <property type="entry name" value="PX domain"/>
    <property type="match status" value="1"/>
</dbReference>
<feature type="region of interest" description="Disordered" evidence="8">
    <location>
        <begin position="270"/>
        <end position="293"/>
    </location>
</feature>
<feature type="region of interest" description="Disordered" evidence="8">
    <location>
        <begin position="1"/>
        <end position="99"/>
    </location>
</feature>
<organism evidence="10 11">
    <name type="scientific">Gomphillus americanus</name>
    <dbReference type="NCBI Taxonomy" id="1940652"/>
    <lineage>
        <taxon>Eukaryota</taxon>
        <taxon>Fungi</taxon>
        <taxon>Dikarya</taxon>
        <taxon>Ascomycota</taxon>
        <taxon>Pezizomycotina</taxon>
        <taxon>Lecanoromycetes</taxon>
        <taxon>OSLEUM clade</taxon>
        <taxon>Ostropomycetidae</taxon>
        <taxon>Ostropales</taxon>
        <taxon>Graphidaceae</taxon>
        <taxon>Gomphilloideae</taxon>
        <taxon>Gomphillus</taxon>
    </lineage>
</organism>
<dbReference type="Gene3D" id="3.30.870.10">
    <property type="entry name" value="Endonuclease Chain A"/>
    <property type="match status" value="2"/>
</dbReference>
<dbReference type="GO" id="GO:0009395">
    <property type="term" value="P:phospholipid catabolic process"/>
    <property type="evidence" value="ECO:0007669"/>
    <property type="project" value="TreeGrafter"/>
</dbReference>
<accession>A0A8H3EVS4</accession>
<comment type="caution">
    <text evidence="10">The sequence shown here is derived from an EMBL/GenBank/DDBJ whole genome shotgun (WGS) entry which is preliminary data.</text>
</comment>
<evidence type="ECO:0000313" key="10">
    <source>
        <dbReference type="EMBL" id="CAF9913534.1"/>
    </source>
</evidence>
<dbReference type="PIRSF" id="PIRSF009376">
    <property type="entry name" value="Phospholipase_D_euk"/>
    <property type="match status" value="1"/>
</dbReference>
<dbReference type="Pfam" id="PF13091">
    <property type="entry name" value="PLDc_2"/>
    <property type="match status" value="1"/>
</dbReference>
<dbReference type="InterPro" id="IPR001736">
    <property type="entry name" value="PLipase_D/transphosphatidylase"/>
</dbReference>
<feature type="compositionally biased region" description="Polar residues" evidence="8">
    <location>
        <begin position="58"/>
        <end position="87"/>
    </location>
</feature>
<name>A0A8H3EVS4_9LECA</name>
<dbReference type="Gene3D" id="3.30.1520.10">
    <property type="entry name" value="Phox-like domain"/>
    <property type="match status" value="1"/>
</dbReference>
<dbReference type="InterPro" id="IPR036871">
    <property type="entry name" value="PX_dom_sf"/>
</dbReference>
<protein>
    <recommendedName>
        <fullName evidence="7">Phospholipase</fullName>
        <ecNumber evidence="7">3.1.4.4</ecNumber>
    </recommendedName>
</protein>
<feature type="region of interest" description="Disordered" evidence="8">
    <location>
        <begin position="1265"/>
        <end position="1292"/>
    </location>
</feature>
<feature type="compositionally biased region" description="Polar residues" evidence="8">
    <location>
        <begin position="1514"/>
        <end position="1524"/>
    </location>
</feature>
<feature type="compositionally biased region" description="Basic and acidic residues" evidence="8">
    <location>
        <begin position="159"/>
        <end position="168"/>
    </location>
</feature>
<dbReference type="EMBL" id="CAJPDQ010000008">
    <property type="protein sequence ID" value="CAF9913534.1"/>
    <property type="molecule type" value="Genomic_DNA"/>
</dbReference>
<dbReference type="GO" id="GO:0035556">
    <property type="term" value="P:intracellular signal transduction"/>
    <property type="evidence" value="ECO:0007669"/>
    <property type="project" value="InterPro"/>
</dbReference>
<dbReference type="SMART" id="SM00155">
    <property type="entry name" value="PLDc"/>
    <property type="match status" value="2"/>
</dbReference>
<feature type="region of interest" description="Disordered" evidence="8">
    <location>
        <begin position="1313"/>
        <end position="1400"/>
    </location>
</feature>
<evidence type="ECO:0000256" key="6">
    <source>
        <dbReference type="ARBA" id="ARBA00023098"/>
    </source>
</evidence>
<keyword evidence="6" id="KW-0443">Lipid metabolism</keyword>
<feature type="domain" description="PLD phosphodiesterase" evidence="9">
    <location>
        <begin position="870"/>
        <end position="897"/>
    </location>
</feature>
<dbReference type="GO" id="GO:0035091">
    <property type="term" value="F:phosphatidylinositol binding"/>
    <property type="evidence" value="ECO:0007669"/>
    <property type="project" value="InterPro"/>
</dbReference>
<dbReference type="SUPFAM" id="SSF56024">
    <property type="entry name" value="Phospholipase D/nuclease"/>
    <property type="match status" value="2"/>
</dbReference>
<feature type="compositionally biased region" description="Basic and acidic residues" evidence="8">
    <location>
        <begin position="522"/>
        <end position="537"/>
    </location>
</feature>
<dbReference type="CDD" id="cd01254">
    <property type="entry name" value="PH_PLD"/>
    <property type="match status" value="1"/>
</dbReference>
<feature type="compositionally biased region" description="Polar residues" evidence="8">
    <location>
        <begin position="141"/>
        <end position="150"/>
    </location>
</feature>
<dbReference type="CDD" id="cd09138">
    <property type="entry name" value="PLDc_vPLD1_2_yPLD_like_1"/>
    <property type="match status" value="1"/>
</dbReference>
<evidence type="ECO:0000256" key="5">
    <source>
        <dbReference type="ARBA" id="ARBA00022963"/>
    </source>
</evidence>
<dbReference type="InterPro" id="IPR025202">
    <property type="entry name" value="PLD-like_dom"/>
</dbReference>
<feature type="region of interest" description="Disordered" evidence="8">
    <location>
        <begin position="1514"/>
        <end position="1545"/>
    </location>
</feature>
<evidence type="ECO:0000256" key="1">
    <source>
        <dbReference type="ARBA" id="ARBA00000798"/>
    </source>
</evidence>
<keyword evidence="11" id="KW-1185">Reference proteome</keyword>
<evidence type="ECO:0000256" key="8">
    <source>
        <dbReference type="SAM" id="MobiDB-lite"/>
    </source>
</evidence>
<feature type="compositionally biased region" description="Polar residues" evidence="8">
    <location>
        <begin position="180"/>
        <end position="191"/>
    </location>
</feature>
<evidence type="ECO:0000256" key="7">
    <source>
        <dbReference type="PIRNR" id="PIRNR009376"/>
    </source>
</evidence>
<dbReference type="PANTHER" id="PTHR18896">
    <property type="entry name" value="PHOSPHOLIPASE D"/>
    <property type="match status" value="1"/>
</dbReference>
<dbReference type="FunFam" id="3.30.870.10:FF:000011">
    <property type="entry name" value="Phospholipase"/>
    <property type="match status" value="1"/>
</dbReference>
<dbReference type="InterPro" id="IPR001683">
    <property type="entry name" value="PX_dom"/>
</dbReference>
<reference evidence="10" key="1">
    <citation type="submission" date="2021-03" db="EMBL/GenBank/DDBJ databases">
        <authorList>
            <person name="Tagirdzhanova G."/>
        </authorList>
    </citation>
    <scope>NUCLEOTIDE SEQUENCE</scope>
</reference>
<gene>
    <name evidence="10" type="ORF">GOMPHAMPRED_007955</name>
</gene>
<feature type="domain" description="PLD phosphodiesterase" evidence="9">
    <location>
        <begin position="1176"/>
        <end position="1203"/>
    </location>
</feature>
<feature type="region of interest" description="Disordered" evidence="8">
    <location>
        <begin position="140"/>
        <end position="257"/>
    </location>
</feature>
<dbReference type="EC" id="3.1.4.4" evidence="7"/>
<dbReference type="GO" id="GO:0004630">
    <property type="term" value="F:phospholipase D activity"/>
    <property type="evidence" value="ECO:0007669"/>
    <property type="project" value="UniProtKB-UniRule"/>
</dbReference>
<comment type="similarity">
    <text evidence="2 7">Belongs to the phospholipase D family.</text>
</comment>
<comment type="catalytic activity">
    <reaction evidence="1 7">
        <text>a 1,2-diacyl-sn-glycero-3-phosphocholine + H2O = a 1,2-diacyl-sn-glycero-3-phosphate + choline + H(+)</text>
        <dbReference type="Rhea" id="RHEA:14445"/>
        <dbReference type="ChEBI" id="CHEBI:15354"/>
        <dbReference type="ChEBI" id="CHEBI:15377"/>
        <dbReference type="ChEBI" id="CHEBI:15378"/>
        <dbReference type="ChEBI" id="CHEBI:57643"/>
        <dbReference type="ChEBI" id="CHEBI:58608"/>
        <dbReference type="EC" id="3.1.4.4"/>
    </reaction>
</comment>
<evidence type="ECO:0000313" key="11">
    <source>
        <dbReference type="Proteomes" id="UP000664169"/>
    </source>
</evidence>
<keyword evidence="4 7" id="KW-0378">Hydrolase</keyword>
<feature type="compositionally biased region" description="Low complexity" evidence="8">
    <location>
        <begin position="39"/>
        <end position="51"/>
    </location>
</feature>
<dbReference type="GO" id="GO:0006654">
    <property type="term" value="P:phosphatidic acid biosynthetic process"/>
    <property type="evidence" value="ECO:0007669"/>
    <property type="project" value="InterPro"/>
</dbReference>
<dbReference type="SMART" id="SM00312">
    <property type="entry name" value="PX"/>
    <property type="match status" value="1"/>
</dbReference>
<evidence type="ECO:0000256" key="4">
    <source>
        <dbReference type="ARBA" id="ARBA00022801"/>
    </source>
</evidence>
<dbReference type="Pfam" id="PF00614">
    <property type="entry name" value="PLDc"/>
    <property type="match status" value="1"/>
</dbReference>
<evidence type="ECO:0000256" key="3">
    <source>
        <dbReference type="ARBA" id="ARBA00022737"/>
    </source>
</evidence>
<feature type="compositionally biased region" description="Low complexity" evidence="8">
    <location>
        <begin position="1368"/>
        <end position="1380"/>
    </location>
</feature>